<evidence type="ECO:0000256" key="2">
    <source>
        <dbReference type="ARBA" id="ARBA00004214"/>
    </source>
</evidence>
<keyword evidence="7" id="KW-0206">Cytoskeleton</keyword>
<feature type="compositionally biased region" description="Low complexity" evidence="10">
    <location>
        <begin position="556"/>
        <end position="589"/>
    </location>
</feature>
<dbReference type="ExpressionAtlas" id="A0A2K3E171">
    <property type="expression patterns" value="baseline and differential"/>
</dbReference>
<comment type="subcellular location">
    <subcellularLocation>
        <location evidence="1">Cytoplasm</location>
        <location evidence="1">Cytoskeleton</location>
        <location evidence="1">Microtubule organizing center</location>
        <location evidence="1">Centrosome</location>
        <location evidence="1">Centriole</location>
    </subcellularLocation>
    <subcellularLocation>
        <location evidence="3">Cytoplasm</location>
        <location evidence="3">Cytoskeleton</location>
        <location evidence="3">Spindle pole</location>
    </subcellularLocation>
    <subcellularLocation>
        <location evidence="2">Midbody</location>
    </subcellularLocation>
</comment>
<dbReference type="GO" id="GO:0005814">
    <property type="term" value="C:centriole"/>
    <property type="evidence" value="ECO:0007669"/>
    <property type="project" value="UniProtKB-SubCell"/>
</dbReference>
<dbReference type="InterPro" id="IPR029157">
    <property type="entry name" value="CEP44_CC"/>
</dbReference>
<dbReference type="OMA" id="RVRFLEC"/>
<feature type="compositionally biased region" description="Low complexity" evidence="10">
    <location>
        <begin position="887"/>
        <end position="898"/>
    </location>
</feature>
<protein>
    <recommendedName>
        <fullName evidence="4">Centrosomal protein of 44 kDa</fullName>
    </recommendedName>
</protein>
<feature type="compositionally biased region" description="Low complexity" evidence="10">
    <location>
        <begin position="459"/>
        <end position="471"/>
    </location>
</feature>
<evidence type="ECO:0000256" key="6">
    <source>
        <dbReference type="ARBA" id="ARBA00023054"/>
    </source>
</evidence>
<evidence type="ECO:0000313" key="13">
    <source>
        <dbReference type="Proteomes" id="UP000006906"/>
    </source>
</evidence>
<organism evidence="12 13">
    <name type="scientific">Chlamydomonas reinhardtii</name>
    <name type="common">Chlamydomonas smithii</name>
    <dbReference type="NCBI Taxonomy" id="3055"/>
    <lineage>
        <taxon>Eukaryota</taxon>
        <taxon>Viridiplantae</taxon>
        <taxon>Chlorophyta</taxon>
        <taxon>core chlorophytes</taxon>
        <taxon>Chlorophyceae</taxon>
        <taxon>CS clade</taxon>
        <taxon>Chlamydomonadales</taxon>
        <taxon>Chlamydomonadaceae</taxon>
        <taxon>Chlamydomonas</taxon>
    </lineage>
</organism>
<dbReference type="OrthoDB" id="259598at2759"/>
<keyword evidence="6 9" id="KW-0175">Coiled coil</keyword>
<dbReference type="GeneID" id="5727469"/>
<comment type="function">
    <text evidence="8">Centriole-enriched microtubule-binding protein involved in centriole biogenesis. In collaboration with CEP295 and POC1B, is required for the centriole-to-centrosome conversion by ensuring the formation of bona fide centriole wall. Functions as a linker component that maintains centrosome cohesion. Associates with CROCC and regulates its stability and localization to the centrosome.</text>
</comment>
<evidence type="ECO:0000256" key="7">
    <source>
        <dbReference type="ARBA" id="ARBA00023212"/>
    </source>
</evidence>
<feature type="compositionally biased region" description="Low complexity" evidence="10">
    <location>
        <begin position="266"/>
        <end position="276"/>
    </location>
</feature>
<feature type="compositionally biased region" description="Low complexity" evidence="10">
    <location>
        <begin position="785"/>
        <end position="796"/>
    </location>
</feature>
<sequence length="1161" mass="118368">MSTGDLNGNVQRLVRELRSIKYPGDVDEVGLRLGDPVALLPLLSFTLLKFSRHVARYIVRNGFELAGKTDQRFVETSFRLLRDLLNVRTVLTPAQFFEQGFAERKVLLLCDVITVCKKLHNDEVRHERLAALKATRQEQVISRLATPHGGQQEPPSGGRHAAGRRSPVVKVVRNDDVELLQVLAPTHQPNATDGAQSVFRTRKTISRSPSPSPPNAVTMRAGPDHSRSRMSPPGRRGASGASDVLELTLRPGSRGVGAPAGRPSSAAAAQQQQQQQPIHAWFLNPAFDEGVEGSLDLGLGLGGAGGARPDSTAWWQQSAPTPAVMQPAAARSWQQNPYLAFARASPTKAAPQAPPGGDRSGAGAPGAAAAAAWPAEEDMAQRDQSSSRQPHTRSQHHQQQQYHHHHDQRQQQQQPASSSGVPGGSAEVSGTAGRGGSYQPREIDEWSFSQYFGPGKGPQSQRTQQQQQQQQADGVGTSQDLGGADYGQGGYGHDQDAAEPSVAGSGEDEREGYTAAALSDRDGRQTDGGHAARRQQQQQQQSQQQQRGGHALFGWQRSQQPSAAEEQAARAGPSAAAAHAAAASTQQRPGVGAGLGRAAPAASEGAGHGGQDWAVKLRQLEQETQQQVQQLRERLAATEAELEKCRSEARQARETLQAQVTVLEGRVRFLECEMELCVKRQPTPARPAAAGDGFGDSALYGASGAAARASPGAGAGAGAGRAAGSPGREPSPAAAAAVAPSWRFGAAEPQRPHSAGGALQLAGGRPSLAAGATDAGVSTGANAWAGQQQAGQAASGLRGPAGSPPRASSAEPTSGAAAAAAALARASAEWLRPATSQPAPATGAAVALRFSAAAEPSLLTSSTYTTDQALQHQQLHHPHPQQPAPPAARLQPLAPQPASLVGSTGGRVTAGLTPMPQPSFSFQPSSLMQQVAASAAAAPGEGPAPAQELAPAPPQAHGQRLMSSSVDSGATAGRRHGAAGAAGALGAGGNQHVRGSAESALSSSSAAAVAAAAAAASRLEAGGAAGGAAAGVAAGHVPAWRAQPSERAGVTGGRLGTGGGAVGGSILDGISATAPAAAAASTAGLSASQSVPAPGTAPAPPAALAAPGGMYTLQPASAGQPGTGTGGSAGGGAYRSTDDLINSLYVRYTEAQDFLQSIRRR</sequence>
<gene>
    <name evidence="12" type="ORF">CHLRE_02g090350v5</name>
</gene>
<dbReference type="Gramene" id="PNW86528">
    <property type="protein sequence ID" value="PNW86528"/>
    <property type="gene ID" value="CHLRE_02g090350v5"/>
</dbReference>
<dbReference type="STRING" id="3055.A0A2K3E171"/>
<feature type="compositionally biased region" description="Low complexity" evidence="10">
    <location>
        <begin position="365"/>
        <end position="374"/>
    </location>
</feature>
<keyword evidence="5" id="KW-0963">Cytoplasm</keyword>
<feature type="compositionally biased region" description="Gly residues" evidence="10">
    <location>
        <begin position="1121"/>
        <end position="1133"/>
    </location>
</feature>
<evidence type="ECO:0000256" key="5">
    <source>
        <dbReference type="ARBA" id="ARBA00022490"/>
    </source>
</evidence>
<feature type="compositionally biased region" description="Low complexity" evidence="10">
    <location>
        <begin position="918"/>
        <end position="950"/>
    </location>
</feature>
<dbReference type="RefSeq" id="XP_042927043.1">
    <property type="nucleotide sequence ID" value="XM_043059409.1"/>
</dbReference>
<feature type="region of interest" description="Disordered" evidence="10">
    <location>
        <begin position="785"/>
        <end position="816"/>
    </location>
</feature>
<feature type="region of interest" description="Disordered" evidence="10">
    <location>
        <begin position="871"/>
        <end position="996"/>
    </location>
</feature>
<evidence type="ECO:0000256" key="9">
    <source>
        <dbReference type="SAM" id="Coils"/>
    </source>
</evidence>
<dbReference type="PANTHER" id="PTHR31477">
    <property type="entry name" value="CENTROSOMAL PROTEIN OF 44 KDA"/>
    <property type="match status" value="1"/>
</dbReference>
<feature type="region of interest" description="Disordered" evidence="10">
    <location>
        <begin position="1113"/>
        <end position="1133"/>
    </location>
</feature>
<proteinExistence type="predicted"/>
<feature type="region of interest" description="Disordered" evidence="10">
    <location>
        <begin position="202"/>
        <end position="276"/>
    </location>
</feature>
<evidence type="ECO:0000256" key="10">
    <source>
        <dbReference type="SAM" id="MobiDB-lite"/>
    </source>
</evidence>
<dbReference type="Pfam" id="PF15007">
    <property type="entry name" value="CEP44"/>
    <property type="match status" value="1"/>
</dbReference>
<dbReference type="AlphaFoldDB" id="A0A2K3E171"/>
<evidence type="ECO:0000313" key="12">
    <source>
        <dbReference type="EMBL" id="PNW86528.1"/>
    </source>
</evidence>
<feature type="compositionally biased region" description="Basic residues" evidence="10">
    <location>
        <begin position="390"/>
        <end position="407"/>
    </location>
</feature>
<feature type="compositionally biased region" description="Low complexity" evidence="10">
    <location>
        <begin position="535"/>
        <end position="546"/>
    </location>
</feature>
<dbReference type="EMBL" id="CM008963">
    <property type="protein sequence ID" value="PNW86528.1"/>
    <property type="molecule type" value="Genomic_DNA"/>
</dbReference>
<feature type="compositionally biased region" description="Low complexity" evidence="10">
    <location>
        <begin position="722"/>
        <end position="737"/>
    </location>
</feature>
<evidence type="ECO:0000256" key="8">
    <source>
        <dbReference type="ARBA" id="ARBA00046235"/>
    </source>
</evidence>
<feature type="domain" description="Centrosomal CEP44" evidence="11">
    <location>
        <begin position="5"/>
        <end position="128"/>
    </location>
</feature>
<dbReference type="GO" id="GO:0000922">
    <property type="term" value="C:spindle pole"/>
    <property type="evidence" value="ECO:0000318"/>
    <property type="project" value="GO_Central"/>
</dbReference>
<feature type="coiled-coil region" evidence="9">
    <location>
        <begin position="614"/>
        <end position="673"/>
    </location>
</feature>
<keyword evidence="13" id="KW-1185">Reference proteome</keyword>
<feature type="region of interest" description="Disordered" evidence="10">
    <location>
        <begin position="345"/>
        <end position="610"/>
    </location>
</feature>
<feature type="compositionally biased region" description="Low complexity" evidence="10">
    <location>
        <begin position="410"/>
        <end position="419"/>
    </location>
</feature>
<evidence type="ECO:0000256" key="1">
    <source>
        <dbReference type="ARBA" id="ARBA00004114"/>
    </source>
</evidence>
<evidence type="ECO:0000256" key="4">
    <source>
        <dbReference type="ARBA" id="ARBA00014053"/>
    </source>
</evidence>
<dbReference type="PANTHER" id="PTHR31477:SF1">
    <property type="entry name" value="CENTROSOMAL PROTEIN OF 44 KDA"/>
    <property type="match status" value="1"/>
</dbReference>
<dbReference type="KEGG" id="cre:CHLRE_02g090350v5"/>
<feature type="region of interest" description="Disordered" evidence="10">
    <location>
        <begin position="144"/>
        <end position="168"/>
    </location>
</feature>
<feature type="region of interest" description="Disordered" evidence="10">
    <location>
        <begin position="706"/>
        <end position="737"/>
    </location>
</feature>
<feature type="compositionally biased region" description="Low complexity" evidence="10">
    <location>
        <begin position="229"/>
        <end position="240"/>
    </location>
</feature>
<evidence type="ECO:0000259" key="11">
    <source>
        <dbReference type="Pfam" id="PF15007"/>
    </source>
</evidence>
<dbReference type="GO" id="GO:0030496">
    <property type="term" value="C:midbody"/>
    <property type="evidence" value="ECO:0007669"/>
    <property type="project" value="UniProtKB-SubCell"/>
</dbReference>
<dbReference type="InParanoid" id="A0A2K3E171"/>
<accession>A0A2K3E171</accession>
<dbReference type="Proteomes" id="UP000006906">
    <property type="component" value="Chromosome 2"/>
</dbReference>
<dbReference type="InterPro" id="IPR033603">
    <property type="entry name" value="CEP44"/>
</dbReference>
<feature type="compositionally biased region" description="Low complexity" evidence="10">
    <location>
        <begin position="807"/>
        <end position="816"/>
    </location>
</feature>
<evidence type="ECO:0000256" key="3">
    <source>
        <dbReference type="ARBA" id="ARBA00004647"/>
    </source>
</evidence>
<name>A0A2K3E171_CHLRE</name>
<reference evidence="12 13" key="1">
    <citation type="journal article" date="2007" name="Science">
        <title>The Chlamydomonas genome reveals the evolution of key animal and plant functions.</title>
        <authorList>
            <person name="Merchant S.S."/>
            <person name="Prochnik S.E."/>
            <person name="Vallon O."/>
            <person name="Harris E.H."/>
            <person name="Karpowicz S.J."/>
            <person name="Witman G.B."/>
            <person name="Terry A."/>
            <person name="Salamov A."/>
            <person name="Fritz-Laylin L.K."/>
            <person name="Marechal-Drouard L."/>
            <person name="Marshall W.F."/>
            <person name="Qu L.H."/>
            <person name="Nelson D.R."/>
            <person name="Sanderfoot A.A."/>
            <person name="Spalding M.H."/>
            <person name="Kapitonov V.V."/>
            <person name="Ren Q."/>
            <person name="Ferris P."/>
            <person name="Lindquist E."/>
            <person name="Shapiro H."/>
            <person name="Lucas S.M."/>
            <person name="Grimwood J."/>
            <person name="Schmutz J."/>
            <person name="Cardol P."/>
            <person name="Cerutti H."/>
            <person name="Chanfreau G."/>
            <person name="Chen C.L."/>
            <person name="Cognat V."/>
            <person name="Croft M.T."/>
            <person name="Dent R."/>
            <person name="Dutcher S."/>
            <person name="Fernandez E."/>
            <person name="Fukuzawa H."/>
            <person name="Gonzalez-Ballester D."/>
            <person name="Gonzalez-Halphen D."/>
            <person name="Hallmann A."/>
            <person name="Hanikenne M."/>
            <person name="Hippler M."/>
            <person name="Inwood W."/>
            <person name="Jabbari K."/>
            <person name="Kalanon M."/>
            <person name="Kuras R."/>
            <person name="Lefebvre P.A."/>
            <person name="Lemaire S.D."/>
            <person name="Lobanov A.V."/>
            <person name="Lohr M."/>
            <person name="Manuell A."/>
            <person name="Meier I."/>
            <person name="Mets L."/>
            <person name="Mittag M."/>
            <person name="Mittelmeier T."/>
            <person name="Moroney J.V."/>
            <person name="Moseley J."/>
            <person name="Napoli C."/>
            <person name="Nedelcu A.M."/>
            <person name="Niyogi K."/>
            <person name="Novoselov S.V."/>
            <person name="Paulsen I.T."/>
            <person name="Pazour G."/>
            <person name="Purton S."/>
            <person name="Ral J.P."/>
            <person name="Riano-Pachon D.M."/>
            <person name="Riekhof W."/>
            <person name="Rymarquis L."/>
            <person name="Schroda M."/>
            <person name="Stern D."/>
            <person name="Umen J."/>
            <person name="Willows R."/>
            <person name="Wilson N."/>
            <person name="Zimmer S.L."/>
            <person name="Allmer J."/>
            <person name="Balk J."/>
            <person name="Bisova K."/>
            <person name="Chen C.J."/>
            <person name="Elias M."/>
            <person name="Gendler K."/>
            <person name="Hauser C."/>
            <person name="Lamb M.R."/>
            <person name="Ledford H."/>
            <person name="Long J.C."/>
            <person name="Minagawa J."/>
            <person name="Page M.D."/>
            <person name="Pan J."/>
            <person name="Pootakham W."/>
            <person name="Roje S."/>
            <person name="Rose A."/>
            <person name="Stahlberg E."/>
            <person name="Terauchi A.M."/>
            <person name="Yang P."/>
            <person name="Ball S."/>
            <person name="Bowler C."/>
            <person name="Dieckmann C.L."/>
            <person name="Gladyshev V.N."/>
            <person name="Green P."/>
            <person name="Jorgensen R."/>
            <person name="Mayfield S."/>
            <person name="Mueller-Roeber B."/>
            <person name="Rajamani S."/>
            <person name="Sayre R.T."/>
            <person name="Brokstein P."/>
            <person name="Dubchak I."/>
            <person name="Goodstein D."/>
            <person name="Hornick L."/>
            <person name="Huang Y.W."/>
            <person name="Jhaveri J."/>
            <person name="Luo Y."/>
            <person name="Martinez D."/>
            <person name="Ngau W.C."/>
            <person name="Otillar B."/>
            <person name="Poliakov A."/>
            <person name="Porter A."/>
            <person name="Szajkowski L."/>
            <person name="Werner G."/>
            <person name="Zhou K."/>
            <person name="Grigoriev I.V."/>
            <person name="Rokhsar D.S."/>
            <person name="Grossman A.R."/>
        </authorList>
    </citation>
    <scope>NUCLEOTIDE SEQUENCE [LARGE SCALE GENOMIC DNA]</scope>
    <source>
        <strain evidence="13">CC-503</strain>
    </source>
</reference>